<dbReference type="Proteomes" id="UP000612055">
    <property type="component" value="Unassembled WGS sequence"/>
</dbReference>
<evidence type="ECO:0000313" key="3">
    <source>
        <dbReference type="Proteomes" id="UP000612055"/>
    </source>
</evidence>
<evidence type="ECO:0000256" key="1">
    <source>
        <dbReference type="SAM" id="MobiDB-lite"/>
    </source>
</evidence>
<keyword evidence="3" id="KW-1185">Reference proteome</keyword>
<dbReference type="EMBL" id="JAEHOE010000176">
    <property type="protein sequence ID" value="KAG2483451.1"/>
    <property type="molecule type" value="Genomic_DNA"/>
</dbReference>
<organism evidence="2 3">
    <name type="scientific">Edaphochlamys debaryana</name>
    <dbReference type="NCBI Taxonomy" id="47281"/>
    <lineage>
        <taxon>Eukaryota</taxon>
        <taxon>Viridiplantae</taxon>
        <taxon>Chlorophyta</taxon>
        <taxon>core chlorophytes</taxon>
        <taxon>Chlorophyceae</taxon>
        <taxon>CS clade</taxon>
        <taxon>Chlamydomonadales</taxon>
        <taxon>Chlamydomonadales incertae sedis</taxon>
        <taxon>Edaphochlamys</taxon>
    </lineage>
</organism>
<gene>
    <name evidence="2" type="ORF">HYH03_017705</name>
</gene>
<reference evidence="2" key="1">
    <citation type="journal article" date="2020" name="bioRxiv">
        <title>Comparative genomics of Chlamydomonas.</title>
        <authorList>
            <person name="Craig R.J."/>
            <person name="Hasan A.R."/>
            <person name="Ness R.W."/>
            <person name="Keightley P.D."/>
        </authorList>
    </citation>
    <scope>NUCLEOTIDE SEQUENCE</scope>
    <source>
        <strain evidence="2">CCAP 11/70</strain>
    </source>
</reference>
<dbReference type="AlphaFoldDB" id="A0A835XGS3"/>
<name>A0A835XGS3_9CHLO</name>
<feature type="region of interest" description="Disordered" evidence="1">
    <location>
        <begin position="114"/>
        <end position="160"/>
    </location>
</feature>
<feature type="compositionally biased region" description="Low complexity" evidence="1">
    <location>
        <begin position="114"/>
        <end position="141"/>
    </location>
</feature>
<protein>
    <submittedName>
        <fullName evidence="2">Uncharacterized protein</fullName>
    </submittedName>
</protein>
<sequence>MGIVPMTLGNISKPLERTYKVCRTGLAVRGAALGHSAFGIFDALFGYTLDVKGAVRISLSWLAIKFVHGKIRTSKLAGKTHAFLDDHRPAKPNSGDPDTALAADLDALLTATGPLSRSPSTAGAPPSATPAAAPASTGPATMARASSGGLPRSASFARPVPPKVDPMIRAGLLFLRDALARLASGEAEAARRFMDKAGHLDVRSALLAFYSTPSSRRLADALAGRGPRENRDGVGRQRLLDRVYADLRVALRNDALNMFVW</sequence>
<dbReference type="OrthoDB" id="539663at2759"/>
<comment type="caution">
    <text evidence="2">The sequence shown here is derived from an EMBL/GenBank/DDBJ whole genome shotgun (WGS) entry which is preliminary data.</text>
</comment>
<proteinExistence type="predicted"/>
<evidence type="ECO:0000313" key="2">
    <source>
        <dbReference type="EMBL" id="KAG2483451.1"/>
    </source>
</evidence>
<accession>A0A835XGS3</accession>